<dbReference type="AlphaFoldDB" id="F8L524"/>
<evidence type="ECO:0000313" key="1">
    <source>
        <dbReference type="EMBL" id="CCB87905.1"/>
    </source>
</evidence>
<reference evidence="1 2" key="2">
    <citation type="journal article" date="2011" name="Mol. Biol. Evol.">
        <title>Unity in variety--the pan-genome of the Chlamydiae.</title>
        <authorList>
            <person name="Collingro A."/>
            <person name="Tischler P."/>
            <person name="Weinmaier T."/>
            <person name="Penz T."/>
            <person name="Heinz E."/>
            <person name="Brunham R.C."/>
            <person name="Read T.D."/>
            <person name="Bavoil P.M."/>
            <person name="Sachse K."/>
            <person name="Kahane S."/>
            <person name="Friedman M.G."/>
            <person name="Rattei T."/>
            <person name="Myers G.S."/>
            <person name="Horn M."/>
        </authorList>
    </citation>
    <scope>NUCLEOTIDE SEQUENCE [LARGE SCALE GENOMIC DNA]</scope>
    <source>
        <strain evidence="2">ATCC VR-1471 / Z</strain>
    </source>
</reference>
<accession>F8L524</accession>
<organism evidence="1 2">
    <name type="scientific">Simkania negevensis (strain ATCC VR-1471 / DSM 27360 / Z)</name>
    <dbReference type="NCBI Taxonomy" id="331113"/>
    <lineage>
        <taxon>Bacteria</taxon>
        <taxon>Pseudomonadati</taxon>
        <taxon>Chlamydiota</taxon>
        <taxon>Chlamydiia</taxon>
        <taxon>Parachlamydiales</taxon>
        <taxon>Simkaniaceae</taxon>
        <taxon>Simkania</taxon>
    </lineage>
</organism>
<dbReference type="EMBL" id="FR872582">
    <property type="protein sequence ID" value="CCB87905.1"/>
    <property type="molecule type" value="Genomic_DNA"/>
</dbReference>
<sequence>MNESEKLNKVKKSSQNE</sequence>
<keyword evidence="2" id="KW-1185">Reference proteome</keyword>
<dbReference type="KEGG" id="sng:SNE_A00270"/>
<reference key="1">
    <citation type="journal article" date="2011" name="Mol. Biol. Evol.">
        <title>Unity in variety -- the pan-genome of the Chlamydiae.</title>
        <authorList>
            <person name="Collingro A."/>
            <person name="Tischler P."/>
            <person name="Weinmaier T."/>
            <person name="Penz T."/>
            <person name="Heinz E."/>
            <person name="Brunham R.C."/>
            <person name="Read T.D."/>
            <person name="Bavoil P.M."/>
            <person name="Sachse K."/>
            <person name="Kahane S."/>
            <person name="Friedman M.G."/>
            <person name="Rattei T."/>
            <person name="Myers G.S.A."/>
            <person name="Horn M."/>
        </authorList>
    </citation>
    <scope>NUCLEOTIDE SEQUENCE</scope>
    <source>
        <strain>Z</strain>
    </source>
</reference>
<name>F8L524_SIMNZ</name>
<protein>
    <submittedName>
        <fullName evidence="1">Uncharacterized protein</fullName>
    </submittedName>
</protein>
<evidence type="ECO:0000313" key="2">
    <source>
        <dbReference type="Proteomes" id="UP000000496"/>
    </source>
</evidence>
<gene>
    <name evidence="1" type="ordered locus">SNE_A00270</name>
</gene>
<dbReference type="HOGENOM" id="CLU_3432033_0_0_0"/>
<proteinExistence type="predicted"/>
<dbReference type="Proteomes" id="UP000000496">
    <property type="component" value="Chromosome gsn.131"/>
</dbReference>